<dbReference type="Proteomes" id="UP000623967">
    <property type="component" value="Unassembled WGS sequence"/>
</dbReference>
<name>A0ABS1TPC9_9BACI</name>
<evidence type="ECO:0000313" key="2">
    <source>
        <dbReference type="EMBL" id="MBL4953183.1"/>
    </source>
</evidence>
<organism evidence="2 3">
    <name type="scientific">Neobacillus paridis</name>
    <dbReference type="NCBI Taxonomy" id="2803862"/>
    <lineage>
        <taxon>Bacteria</taxon>
        <taxon>Bacillati</taxon>
        <taxon>Bacillota</taxon>
        <taxon>Bacilli</taxon>
        <taxon>Bacillales</taxon>
        <taxon>Bacillaceae</taxon>
        <taxon>Neobacillus</taxon>
    </lineage>
</organism>
<dbReference type="RefSeq" id="WP_202654445.1">
    <property type="nucleotide sequence ID" value="NZ_JAESWB010000181.1"/>
</dbReference>
<reference evidence="2 3" key="1">
    <citation type="submission" date="2021-01" db="EMBL/GenBank/DDBJ databases">
        <title>Genome public.</title>
        <authorList>
            <person name="Liu C."/>
            <person name="Sun Q."/>
        </authorList>
    </citation>
    <scope>NUCLEOTIDE SEQUENCE [LARGE SCALE GENOMIC DNA]</scope>
    <source>
        <strain evidence="2 3">YIM B02564</strain>
    </source>
</reference>
<keyword evidence="1" id="KW-1133">Transmembrane helix</keyword>
<comment type="caution">
    <text evidence="2">The sequence shown here is derived from an EMBL/GenBank/DDBJ whole genome shotgun (WGS) entry which is preliminary data.</text>
</comment>
<keyword evidence="3" id="KW-1185">Reference proteome</keyword>
<keyword evidence="1" id="KW-0812">Transmembrane</keyword>
<evidence type="ECO:0000256" key="1">
    <source>
        <dbReference type="SAM" id="Phobius"/>
    </source>
</evidence>
<dbReference type="EMBL" id="JAESWB010000181">
    <property type="protein sequence ID" value="MBL4953183.1"/>
    <property type="molecule type" value="Genomic_DNA"/>
</dbReference>
<feature type="transmembrane region" description="Helical" evidence="1">
    <location>
        <begin position="6"/>
        <end position="27"/>
    </location>
</feature>
<accession>A0ABS1TPC9</accession>
<proteinExistence type="predicted"/>
<keyword evidence="1" id="KW-0472">Membrane</keyword>
<sequence>MDEFVGLVAIVMTFGIPMVAILGGFSIKKTKIKAGMVKDQLELERLKHENYLIETEKMRLELEKMRLEEPKDNLKL</sequence>
<gene>
    <name evidence="2" type="ORF">JK635_13290</name>
</gene>
<evidence type="ECO:0000313" key="3">
    <source>
        <dbReference type="Proteomes" id="UP000623967"/>
    </source>
</evidence>
<protein>
    <submittedName>
        <fullName evidence="2">Uncharacterized protein</fullName>
    </submittedName>
</protein>